<dbReference type="RefSeq" id="WP_146936948.1">
    <property type="nucleotide sequence ID" value="NZ_BJXW01000012.1"/>
</dbReference>
<dbReference type="Pfam" id="PF13442">
    <property type="entry name" value="Cytochrome_CBB3"/>
    <property type="match status" value="1"/>
</dbReference>
<comment type="caution">
    <text evidence="10">The sequence shown here is derived from an EMBL/GenBank/DDBJ whole genome shotgun (WGS) entry which is preliminary data.</text>
</comment>
<dbReference type="InterPro" id="IPR012218">
    <property type="entry name" value="Cyt_c_BACSU-c550-type"/>
</dbReference>
<accession>A0A511UZA0</accession>
<dbReference type="AlphaFoldDB" id="A0A511UZA0"/>
<dbReference type="SUPFAM" id="SSF46626">
    <property type="entry name" value="Cytochrome c"/>
    <property type="match status" value="1"/>
</dbReference>
<dbReference type="InterPro" id="IPR009056">
    <property type="entry name" value="Cyt_c-like_dom"/>
</dbReference>
<evidence type="ECO:0000256" key="8">
    <source>
        <dbReference type="SAM" id="Phobius"/>
    </source>
</evidence>
<keyword evidence="8" id="KW-0812">Transmembrane</keyword>
<dbReference type="Proteomes" id="UP000321491">
    <property type="component" value="Unassembled WGS sequence"/>
</dbReference>
<proteinExistence type="predicted"/>
<comment type="PTM">
    <text evidence="6">Binds 1 heme c group covalently per subunit.</text>
</comment>
<keyword evidence="3 7" id="KW-0479">Metal-binding</keyword>
<evidence type="ECO:0000313" key="11">
    <source>
        <dbReference type="Proteomes" id="UP000321491"/>
    </source>
</evidence>
<keyword evidence="5 7" id="KW-0408">Iron</keyword>
<dbReference type="GO" id="GO:0005506">
    <property type="term" value="F:iron ion binding"/>
    <property type="evidence" value="ECO:0007669"/>
    <property type="project" value="InterPro"/>
</dbReference>
<evidence type="ECO:0000256" key="3">
    <source>
        <dbReference type="ARBA" id="ARBA00022723"/>
    </source>
</evidence>
<dbReference type="PROSITE" id="PS51007">
    <property type="entry name" value="CYTC"/>
    <property type="match status" value="1"/>
</dbReference>
<dbReference type="NCBIfam" id="NF045773">
    <property type="entry name" value="cytochro_C550"/>
    <property type="match status" value="1"/>
</dbReference>
<evidence type="ECO:0000313" key="10">
    <source>
        <dbReference type="EMBL" id="GEN31081.1"/>
    </source>
</evidence>
<feature type="binding site" description="axial binding residue" evidence="7">
    <location>
        <position position="64"/>
    </location>
    <ligand>
        <name>heme c</name>
        <dbReference type="ChEBI" id="CHEBI:61717"/>
    </ligand>
    <ligandPart>
        <name>Fe</name>
        <dbReference type="ChEBI" id="CHEBI:18248"/>
    </ligandPart>
</feature>
<keyword evidence="1" id="KW-0813">Transport</keyword>
<keyword evidence="4" id="KW-0249">Electron transport</keyword>
<dbReference type="GO" id="GO:0016020">
    <property type="term" value="C:membrane"/>
    <property type="evidence" value="ECO:0007669"/>
    <property type="project" value="InterPro"/>
</dbReference>
<evidence type="ECO:0000256" key="1">
    <source>
        <dbReference type="ARBA" id="ARBA00022448"/>
    </source>
</evidence>
<dbReference type="OrthoDB" id="7933886at2"/>
<dbReference type="GO" id="GO:0009055">
    <property type="term" value="F:electron transfer activity"/>
    <property type="evidence" value="ECO:0007669"/>
    <property type="project" value="InterPro"/>
</dbReference>
<keyword evidence="2 6" id="KW-0349">Heme</keyword>
<keyword evidence="8" id="KW-1133">Transmembrane helix</keyword>
<name>A0A511UZA0_9BACI</name>
<feature type="transmembrane region" description="Helical" evidence="8">
    <location>
        <begin position="6"/>
        <end position="28"/>
    </location>
</feature>
<gene>
    <name evidence="10" type="primary">cccA</name>
    <name evidence="10" type="ORF">CQU01_13190</name>
</gene>
<organism evidence="10 11">
    <name type="scientific">Cerasibacillus quisquiliarum</name>
    <dbReference type="NCBI Taxonomy" id="227865"/>
    <lineage>
        <taxon>Bacteria</taxon>
        <taxon>Bacillati</taxon>
        <taxon>Bacillota</taxon>
        <taxon>Bacilli</taxon>
        <taxon>Bacillales</taxon>
        <taxon>Bacillaceae</taxon>
        <taxon>Cerasibacillus</taxon>
    </lineage>
</organism>
<keyword evidence="11" id="KW-1185">Reference proteome</keyword>
<keyword evidence="8" id="KW-0472">Membrane</keyword>
<evidence type="ECO:0000256" key="7">
    <source>
        <dbReference type="PIRSR" id="PIRSR000025-2"/>
    </source>
</evidence>
<evidence type="ECO:0000256" key="2">
    <source>
        <dbReference type="ARBA" id="ARBA00022617"/>
    </source>
</evidence>
<dbReference type="EMBL" id="BJXW01000012">
    <property type="protein sequence ID" value="GEN31081.1"/>
    <property type="molecule type" value="Genomic_DNA"/>
</dbReference>
<dbReference type="InterPro" id="IPR051811">
    <property type="entry name" value="Cytochrome_c550/c551-like"/>
</dbReference>
<evidence type="ECO:0000256" key="6">
    <source>
        <dbReference type="PIRSR" id="PIRSR000025-1"/>
    </source>
</evidence>
<sequence>MKRNPLIPYGIIAIIGIIAIVIVSGMGVSQREAIQADQNGEGKAEEVASDDPEALYEANCLSCHGADLGGGMGPGLTDVGSKMSTEEISEIIQKGRGSMPPVQVSVEEADTIAEWLSEKK</sequence>
<evidence type="ECO:0000256" key="5">
    <source>
        <dbReference type="ARBA" id="ARBA00023004"/>
    </source>
</evidence>
<dbReference type="InterPro" id="IPR054780">
    <property type="entry name" value="Cytochro_C550_firm"/>
</dbReference>
<feature type="binding site" description="covalent" evidence="6">
    <location>
        <position position="63"/>
    </location>
    <ligand>
        <name>heme c</name>
        <dbReference type="ChEBI" id="CHEBI:61717"/>
    </ligand>
</feature>
<evidence type="ECO:0000259" key="9">
    <source>
        <dbReference type="PROSITE" id="PS51007"/>
    </source>
</evidence>
<dbReference type="InterPro" id="IPR036909">
    <property type="entry name" value="Cyt_c-like_dom_sf"/>
</dbReference>
<protein>
    <submittedName>
        <fullName evidence="10">Cytochrome c</fullName>
    </submittedName>
</protein>
<dbReference type="PANTHER" id="PTHR37823:SF4">
    <property type="entry name" value="MENAQUINOL-CYTOCHROME C REDUCTASE CYTOCHROME B_C SUBUNIT"/>
    <property type="match status" value="1"/>
</dbReference>
<reference evidence="10 11" key="1">
    <citation type="submission" date="2019-07" db="EMBL/GenBank/DDBJ databases">
        <title>Whole genome shotgun sequence of Cerasibacillus quisquiliarum NBRC 102429.</title>
        <authorList>
            <person name="Hosoyama A."/>
            <person name="Uohara A."/>
            <person name="Ohji S."/>
            <person name="Ichikawa N."/>
        </authorList>
    </citation>
    <scope>NUCLEOTIDE SEQUENCE [LARGE SCALE GENOMIC DNA]</scope>
    <source>
        <strain evidence="10 11">NBRC 102429</strain>
    </source>
</reference>
<dbReference type="PANTHER" id="PTHR37823">
    <property type="entry name" value="CYTOCHROME C-553-LIKE"/>
    <property type="match status" value="1"/>
</dbReference>
<evidence type="ECO:0000256" key="4">
    <source>
        <dbReference type="ARBA" id="ARBA00022982"/>
    </source>
</evidence>
<feature type="domain" description="Cytochrome c" evidence="9">
    <location>
        <begin position="47"/>
        <end position="120"/>
    </location>
</feature>
<dbReference type="GO" id="GO:0020037">
    <property type="term" value="F:heme binding"/>
    <property type="evidence" value="ECO:0007669"/>
    <property type="project" value="InterPro"/>
</dbReference>
<dbReference type="Gene3D" id="1.10.760.10">
    <property type="entry name" value="Cytochrome c-like domain"/>
    <property type="match status" value="1"/>
</dbReference>
<dbReference type="PIRSF" id="PIRSF000025">
    <property type="entry name" value="Cytc_Bsub_c550"/>
    <property type="match status" value="1"/>
</dbReference>
<feature type="binding site" description="covalent" evidence="6">
    <location>
        <position position="60"/>
    </location>
    <ligand>
        <name>heme c</name>
        <dbReference type="ChEBI" id="CHEBI:61717"/>
    </ligand>
</feature>
<feature type="binding site" description="axial binding residue" evidence="7">
    <location>
        <position position="99"/>
    </location>
    <ligand>
        <name>heme c</name>
        <dbReference type="ChEBI" id="CHEBI:61717"/>
    </ligand>
    <ligandPart>
        <name>Fe</name>
        <dbReference type="ChEBI" id="CHEBI:18248"/>
    </ligandPart>
</feature>